<evidence type="ECO:0000313" key="1">
    <source>
        <dbReference type="EMBL" id="CUX96466.1"/>
    </source>
</evidence>
<dbReference type="EMBL" id="LN999833">
    <property type="protein sequence ID" value="CUX96466.1"/>
    <property type="molecule type" value="Genomic_DNA"/>
</dbReference>
<dbReference type="KEGG" id="den:MHIR_DE00126"/>
<keyword evidence="2" id="KW-1185">Reference proteome</keyword>
<reference evidence="2" key="1">
    <citation type="submission" date="2016-01" db="EMBL/GenBank/DDBJ databases">
        <authorList>
            <person name="Husnik F."/>
        </authorList>
    </citation>
    <scope>NUCLEOTIDE SEQUENCE [LARGE SCALE GENOMIC DNA]</scope>
</reference>
<organism evidence="1 2">
    <name type="scientific">Candidatus Doolittlea endobia</name>
    <dbReference type="NCBI Taxonomy" id="1778262"/>
    <lineage>
        <taxon>Bacteria</taxon>
        <taxon>Pseudomonadati</taxon>
        <taxon>Pseudomonadota</taxon>
        <taxon>Gammaproteobacteria</taxon>
        <taxon>Enterobacterales</taxon>
        <taxon>Enterobacteriaceae</taxon>
        <taxon>Candidatus Doolittlea</taxon>
    </lineage>
</organism>
<proteinExistence type="predicted"/>
<dbReference type="Proteomes" id="UP000095322">
    <property type="component" value="Chromosome I"/>
</dbReference>
<dbReference type="AlphaFoldDB" id="A0A143WRN0"/>
<name>A0A143WRN0_9ENTR</name>
<accession>A0A143WRN0</accession>
<gene>
    <name evidence="1" type="primary">secM</name>
    <name evidence="1" type="ORF">MHIR_DE00126</name>
</gene>
<sequence>MLYKPDAYTHLSWLSALHFDFSQLEQLKNVSLCFTNAVDYCYKHSVICTVLHRLLIAWAIALSPLLKSEARMPVLVSRILSVSYVVFIYKRSGVRITQQKRIRASPHVNTRL</sequence>
<evidence type="ECO:0000313" key="2">
    <source>
        <dbReference type="Proteomes" id="UP000095322"/>
    </source>
</evidence>
<protein>
    <submittedName>
        <fullName evidence="1">Secretion monitor</fullName>
    </submittedName>
</protein>
<dbReference type="OrthoDB" id="6495450at2"/>
<dbReference type="STRING" id="1778262.MHIR_DE00126"/>